<dbReference type="PROSITE" id="PS00028">
    <property type="entry name" value="ZINC_FINGER_C2H2_1"/>
    <property type="match status" value="1"/>
</dbReference>
<evidence type="ECO:0000313" key="4">
    <source>
        <dbReference type="Proteomes" id="UP000007015"/>
    </source>
</evidence>
<dbReference type="HOGENOM" id="CLU_1368171_0_0_1"/>
<gene>
    <name evidence="3" type="ORF">OsI_37498</name>
</gene>
<organism evidence="3 4">
    <name type="scientific">Oryza sativa subsp. indica</name>
    <name type="common">Rice</name>
    <dbReference type="NCBI Taxonomy" id="39946"/>
    <lineage>
        <taxon>Eukaryota</taxon>
        <taxon>Viridiplantae</taxon>
        <taxon>Streptophyta</taxon>
        <taxon>Embryophyta</taxon>
        <taxon>Tracheophyta</taxon>
        <taxon>Spermatophyta</taxon>
        <taxon>Magnoliopsida</taxon>
        <taxon>Liliopsida</taxon>
        <taxon>Poales</taxon>
        <taxon>Poaceae</taxon>
        <taxon>BOP clade</taxon>
        <taxon>Oryzoideae</taxon>
        <taxon>Oryzeae</taxon>
        <taxon>Oryzinae</taxon>
        <taxon>Oryza</taxon>
        <taxon>Oryza sativa</taxon>
    </lineage>
</organism>
<keyword evidence="4" id="KW-1185">Reference proteome</keyword>
<evidence type="ECO:0000313" key="3">
    <source>
        <dbReference type="EMBL" id="EEC68876.1"/>
    </source>
</evidence>
<evidence type="ECO:0000259" key="2">
    <source>
        <dbReference type="PROSITE" id="PS00028"/>
    </source>
</evidence>
<proteinExistence type="predicted"/>
<dbReference type="Gramene" id="BGIOSGA036621-TA">
    <property type="protein sequence ID" value="BGIOSGA036621-PA"/>
    <property type="gene ID" value="BGIOSGA036621"/>
</dbReference>
<protein>
    <recommendedName>
        <fullName evidence="2">C2H2-type domain-containing protein</fullName>
    </recommendedName>
</protein>
<sequence length="200" mass="22230">MATEEMGRVVLGLYFFPRVEAAAVAVVDPSGCELRDRTVPHATSSAPSTAPSTRREACNATRNGKKNQQRRRISGDATGRFLEALALVRQLHPETDEEVLFYRRYGIAMLFCPDDFLSCLICMEASQCDDPRYIPKHKFGRHMSRHHSKATVKCKDCLLAFDTAAAAGKHHHYAHSLPSVHIIYLSSVTFASHIGVSSEK</sequence>
<name>B8BN85_ORYSI</name>
<dbReference type="InterPro" id="IPR013087">
    <property type="entry name" value="Znf_C2H2_type"/>
</dbReference>
<evidence type="ECO:0000256" key="1">
    <source>
        <dbReference type="SAM" id="MobiDB-lite"/>
    </source>
</evidence>
<feature type="domain" description="C2H2-type" evidence="2">
    <location>
        <begin position="154"/>
        <end position="175"/>
    </location>
</feature>
<dbReference type="AlphaFoldDB" id="B8BN85"/>
<feature type="compositionally biased region" description="Basic residues" evidence="1">
    <location>
        <begin position="63"/>
        <end position="72"/>
    </location>
</feature>
<dbReference type="EMBL" id="CM000137">
    <property type="protein sequence ID" value="EEC68876.1"/>
    <property type="molecule type" value="Genomic_DNA"/>
</dbReference>
<reference evidence="3 4" key="1">
    <citation type="journal article" date="2005" name="PLoS Biol.">
        <title>The genomes of Oryza sativa: a history of duplications.</title>
        <authorList>
            <person name="Yu J."/>
            <person name="Wang J."/>
            <person name="Lin W."/>
            <person name="Li S."/>
            <person name="Li H."/>
            <person name="Zhou J."/>
            <person name="Ni P."/>
            <person name="Dong W."/>
            <person name="Hu S."/>
            <person name="Zeng C."/>
            <person name="Zhang J."/>
            <person name="Zhang Y."/>
            <person name="Li R."/>
            <person name="Xu Z."/>
            <person name="Li S."/>
            <person name="Li X."/>
            <person name="Zheng H."/>
            <person name="Cong L."/>
            <person name="Lin L."/>
            <person name="Yin J."/>
            <person name="Geng J."/>
            <person name="Li G."/>
            <person name="Shi J."/>
            <person name="Liu J."/>
            <person name="Lv H."/>
            <person name="Li J."/>
            <person name="Wang J."/>
            <person name="Deng Y."/>
            <person name="Ran L."/>
            <person name="Shi X."/>
            <person name="Wang X."/>
            <person name="Wu Q."/>
            <person name="Li C."/>
            <person name="Ren X."/>
            <person name="Wang J."/>
            <person name="Wang X."/>
            <person name="Li D."/>
            <person name="Liu D."/>
            <person name="Zhang X."/>
            <person name="Ji Z."/>
            <person name="Zhao W."/>
            <person name="Sun Y."/>
            <person name="Zhang Z."/>
            <person name="Bao J."/>
            <person name="Han Y."/>
            <person name="Dong L."/>
            <person name="Ji J."/>
            <person name="Chen P."/>
            <person name="Wu S."/>
            <person name="Liu J."/>
            <person name="Xiao Y."/>
            <person name="Bu D."/>
            <person name="Tan J."/>
            <person name="Yang L."/>
            <person name="Ye C."/>
            <person name="Zhang J."/>
            <person name="Xu J."/>
            <person name="Zhou Y."/>
            <person name="Yu Y."/>
            <person name="Zhang B."/>
            <person name="Zhuang S."/>
            <person name="Wei H."/>
            <person name="Liu B."/>
            <person name="Lei M."/>
            <person name="Yu H."/>
            <person name="Li Y."/>
            <person name="Xu H."/>
            <person name="Wei S."/>
            <person name="He X."/>
            <person name="Fang L."/>
            <person name="Zhang Z."/>
            <person name="Zhang Y."/>
            <person name="Huang X."/>
            <person name="Su Z."/>
            <person name="Tong W."/>
            <person name="Li J."/>
            <person name="Tong Z."/>
            <person name="Li S."/>
            <person name="Ye J."/>
            <person name="Wang L."/>
            <person name="Fang L."/>
            <person name="Lei T."/>
            <person name="Chen C."/>
            <person name="Chen H."/>
            <person name="Xu Z."/>
            <person name="Li H."/>
            <person name="Huang H."/>
            <person name="Zhang F."/>
            <person name="Xu H."/>
            <person name="Li N."/>
            <person name="Zhao C."/>
            <person name="Li S."/>
            <person name="Dong L."/>
            <person name="Huang Y."/>
            <person name="Li L."/>
            <person name="Xi Y."/>
            <person name="Qi Q."/>
            <person name="Li W."/>
            <person name="Zhang B."/>
            <person name="Hu W."/>
            <person name="Zhang Y."/>
            <person name="Tian X."/>
            <person name="Jiao Y."/>
            <person name="Liang X."/>
            <person name="Jin J."/>
            <person name="Gao L."/>
            <person name="Zheng W."/>
            <person name="Hao B."/>
            <person name="Liu S."/>
            <person name="Wang W."/>
            <person name="Yuan L."/>
            <person name="Cao M."/>
            <person name="McDermott J."/>
            <person name="Samudrala R."/>
            <person name="Wang J."/>
            <person name="Wong G.K."/>
            <person name="Yang H."/>
        </authorList>
    </citation>
    <scope>NUCLEOTIDE SEQUENCE [LARGE SCALE GENOMIC DNA]</scope>
    <source>
        <strain evidence="4">cv. 93-11</strain>
    </source>
</reference>
<feature type="region of interest" description="Disordered" evidence="1">
    <location>
        <begin position="37"/>
        <end position="72"/>
    </location>
</feature>
<accession>B8BN85</accession>
<feature type="compositionally biased region" description="Low complexity" evidence="1">
    <location>
        <begin position="40"/>
        <end position="52"/>
    </location>
</feature>
<dbReference type="Proteomes" id="UP000007015">
    <property type="component" value="Chromosome 12"/>
</dbReference>